<organism evidence="5 6">
    <name type="scientific">Actinocrispum wychmicini</name>
    <dbReference type="NCBI Taxonomy" id="1213861"/>
    <lineage>
        <taxon>Bacteria</taxon>
        <taxon>Bacillati</taxon>
        <taxon>Actinomycetota</taxon>
        <taxon>Actinomycetes</taxon>
        <taxon>Pseudonocardiales</taxon>
        <taxon>Pseudonocardiaceae</taxon>
        <taxon>Actinocrispum</taxon>
    </lineage>
</organism>
<gene>
    <name evidence="5" type="ORF">EV192_108170</name>
</gene>
<dbReference type="CDD" id="cd00610">
    <property type="entry name" value="OAT_like"/>
    <property type="match status" value="1"/>
</dbReference>
<dbReference type="PANTHER" id="PTHR45688:SF13">
    <property type="entry name" value="ALANINE--GLYOXYLATE AMINOTRANSFERASE 2-LIKE"/>
    <property type="match status" value="1"/>
</dbReference>
<keyword evidence="6" id="KW-1185">Reference proteome</keyword>
<accession>A0A4R2JAJ7</accession>
<dbReference type="InterPro" id="IPR015424">
    <property type="entry name" value="PyrdxlP-dep_Trfase"/>
</dbReference>
<comment type="cofactor">
    <cofactor evidence="1">
        <name>pyridoxal 5'-phosphate</name>
        <dbReference type="ChEBI" id="CHEBI:597326"/>
    </cofactor>
</comment>
<evidence type="ECO:0000256" key="3">
    <source>
        <dbReference type="ARBA" id="ARBA00022898"/>
    </source>
</evidence>
<evidence type="ECO:0000256" key="2">
    <source>
        <dbReference type="ARBA" id="ARBA00008954"/>
    </source>
</evidence>
<dbReference type="FunFam" id="3.40.640.10:FF:000004">
    <property type="entry name" value="Acetylornithine aminotransferase"/>
    <property type="match status" value="1"/>
</dbReference>
<name>A0A4R2JAJ7_9PSEU</name>
<dbReference type="GO" id="GO:0030170">
    <property type="term" value="F:pyridoxal phosphate binding"/>
    <property type="evidence" value="ECO:0007669"/>
    <property type="project" value="InterPro"/>
</dbReference>
<keyword evidence="5" id="KW-0670">Pyruvate</keyword>
<dbReference type="GO" id="GO:0008483">
    <property type="term" value="F:transaminase activity"/>
    <property type="evidence" value="ECO:0007669"/>
    <property type="project" value="InterPro"/>
</dbReference>
<dbReference type="Proteomes" id="UP000295680">
    <property type="component" value="Unassembled WGS sequence"/>
</dbReference>
<dbReference type="AlphaFoldDB" id="A0A4R2JAJ7"/>
<comment type="similarity">
    <text evidence="2 4">Belongs to the class-III pyridoxal-phosphate-dependent aminotransferase family.</text>
</comment>
<evidence type="ECO:0000313" key="5">
    <source>
        <dbReference type="EMBL" id="TCO54882.1"/>
    </source>
</evidence>
<protein>
    <submittedName>
        <fullName evidence="5">2,2-dialkylglycine decarboxylase (Pyruvate)</fullName>
    </submittedName>
</protein>
<dbReference type="InterPro" id="IPR005814">
    <property type="entry name" value="Aminotrans_3"/>
</dbReference>
<evidence type="ECO:0000256" key="1">
    <source>
        <dbReference type="ARBA" id="ARBA00001933"/>
    </source>
</evidence>
<dbReference type="Pfam" id="PF00202">
    <property type="entry name" value="Aminotran_3"/>
    <property type="match status" value="1"/>
</dbReference>
<dbReference type="Gene3D" id="3.90.1150.10">
    <property type="entry name" value="Aspartate Aminotransferase, domain 1"/>
    <property type="match status" value="1"/>
</dbReference>
<dbReference type="InterPro" id="IPR015421">
    <property type="entry name" value="PyrdxlP-dep_Trfase_major"/>
</dbReference>
<keyword evidence="3 4" id="KW-0663">Pyridoxal phosphate</keyword>
<dbReference type="PIRSF" id="PIRSF000521">
    <property type="entry name" value="Transaminase_4ab_Lys_Orn"/>
    <property type="match status" value="1"/>
</dbReference>
<sequence length="428" mass="46278">MRDERERFLIRYAGDFAPFVVEKAEGAWVLTTEGQRVLDFTSGQISSTLGHNHPRIVEAIERSLRTGIHLNSWMVNEDVLELARRLAELLPDPLERSILLNTGSETNEVALRLAKAFTGKFEVVGLTRSFHGLLAGTNSVTFSMGHKGNGPLMPGSFAIPAPYEYRCPIRHCVRRCDMTCLDVGFEIVDQASVGSLAAMVVEPVLSTGGIIPLPEGYLSAAKRKCAERDMLLIVDEAQTGLGRVGSMFAFEQDDVVPDILTVSKTLGGGVPLGATITSAEIEQKAVDNGFLHITTHVSDPMPAAAGLAVLDVIAEENLVGRAQDMGRYLTDRLGELRDKYDQIGDIRGRGLLVGLELVTDKETREPANDLGAAVTAECLRLGLSMNIVKGDGSQRNCLRLAPPLTITTDEIDIAIDILDTALRTCLGA</sequence>
<dbReference type="SUPFAM" id="SSF53383">
    <property type="entry name" value="PLP-dependent transferases"/>
    <property type="match status" value="1"/>
</dbReference>
<dbReference type="PANTHER" id="PTHR45688">
    <property type="match status" value="1"/>
</dbReference>
<dbReference type="RefSeq" id="WP_132122672.1">
    <property type="nucleotide sequence ID" value="NZ_SLWS01000008.1"/>
</dbReference>
<comment type="caution">
    <text evidence="5">The sequence shown here is derived from an EMBL/GenBank/DDBJ whole genome shotgun (WGS) entry which is preliminary data.</text>
</comment>
<dbReference type="InterPro" id="IPR015422">
    <property type="entry name" value="PyrdxlP-dep_Trfase_small"/>
</dbReference>
<proteinExistence type="inferred from homology"/>
<dbReference type="OrthoDB" id="9801834at2"/>
<dbReference type="PROSITE" id="PS00600">
    <property type="entry name" value="AA_TRANSFER_CLASS_3"/>
    <property type="match status" value="1"/>
</dbReference>
<dbReference type="Gene3D" id="3.40.640.10">
    <property type="entry name" value="Type I PLP-dependent aspartate aminotransferase-like (Major domain)"/>
    <property type="match status" value="1"/>
</dbReference>
<reference evidence="5 6" key="1">
    <citation type="submission" date="2019-03" db="EMBL/GenBank/DDBJ databases">
        <title>Genomic Encyclopedia of Type Strains, Phase IV (KMG-IV): sequencing the most valuable type-strain genomes for metagenomic binning, comparative biology and taxonomic classification.</title>
        <authorList>
            <person name="Goeker M."/>
        </authorList>
    </citation>
    <scope>NUCLEOTIDE SEQUENCE [LARGE SCALE GENOMIC DNA]</scope>
    <source>
        <strain evidence="5 6">DSM 45934</strain>
    </source>
</reference>
<dbReference type="InterPro" id="IPR049704">
    <property type="entry name" value="Aminotrans_3_PPA_site"/>
</dbReference>
<dbReference type="EMBL" id="SLWS01000008">
    <property type="protein sequence ID" value="TCO54882.1"/>
    <property type="molecule type" value="Genomic_DNA"/>
</dbReference>
<evidence type="ECO:0000256" key="4">
    <source>
        <dbReference type="RuleBase" id="RU003560"/>
    </source>
</evidence>
<evidence type="ECO:0000313" key="6">
    <source>
        <dbReference type="Proteomes" id="UP000295680"/>
    </source>
</evidence>